<keyword evidence="4" id="KW-0472">Membrane</keyword>
<feature type="signal peptide" evidence="5">
    <location>
        <begin position="1"/>
        <end position="17"/>
    </location>
</feature>
<dbReference type="InterPro" id="IPR002213">
    <property type="entry name" value="UDP_glucos_trans"/>
</dbReference>
<dbReference type="CDD" id="cd03784">
    <property type="entry name" value="GT1_Gtf-like"/>
    <property type="match status" value="1"/>
</dbReference>
<dbReference type="PANTHER" id="PTHR48043:SF159">
    <property type="entry name" value="EG:EG0003.4 PROTEIN-RELATED"/>
    <property type="match status" value="1"/>
</dbReference>
<dbReference type="AlphaFoldDB" id="A0A9P0HAR6"/>
<evidence type="ECO:0000256" key="1">
    <source>
        <dbReference type="ARBA" id="ARBA00009995"/>
    </source>
</evidence>
<evidence type="ECO:0000313" key="6">
    <source>
        <dbReference type="EMBL" id="CAH1398447.1"/>
    </source>
</evidence>
<evidence type="ECO:0000256" key="2">
    <source>
        <dbReference type="ARBA" id="ARBA00022676"/>
    </source>
</evidence>
<gene>
    <name evidence="6" type="ORF">NEZAVI_LOCUS8098</name>
</gene>
<keyword evidence="7" id="KW-1185">Reference proteome</keyword>
<keyword evidence="3" id="KW-0808">Transferase</keyword>
<evidence type="ECO:0000256" key="4">
    <source>
        <dbReference type="SAM" id="Phobius"/>
    </source>
</evidence>
<dbReference type="FunFam" id="3.40.50.2000:FF:000021">
    <property type="entry name" value="UDP-glucuronosyltransferase"/>
    <property type="match status" value="1"/>
</dbReference>
<evidence type="ECO:0000313" key="7">
    <source>
        <dbReference type="Proteomes" id="UP001152798"/>
    </source>
</evidence>
<proteinExistence type="inferred from homology"/>
<dbReference type="GO" id="GO:0008194">
    <property type="term" value="F:UDP-glycosyltransferase activity"/>
    <property type="evidence" value="ECO:0007669"/>
    <property type="project" value="InterPro"/>
</dbReference>
<protein>
    <recommendedName>
        <fullName evidence="8">UDP-glucuronosyltransferase</fullName>
    </recommendedName>
</protein>
<dbReference type="EMBL" id="OV725080">
    <property type="protein sequence ID" value="CAH1398447.1"/>
    <property type="molecule type" value="Genomic_DNA"/>
</dbReference>
<reference evidence="6" key="1">
    <citation type="submission" date="2022-01" db="EMBL/GenBank/DDBJ databases">
        <authorList>
            <person name="King R."/>
        </authorList>
    </citation>
    <scope>NUCLEOTIDE SEQUENCE</scope>
</reference>
<keyword evidence="4" id="KW-0812">Transmembrane</keyword>
<name>A0A9P0HAR6_NEZVI</name>
<evidence type="ECO:0000256" key="5">
    <source>
        <dbReference type="SAM" id="SignalP"/>
    </source>
</evidence>
<organism evidence="6 7">
    <name type="scientific">Nezara viridula</name>
    <name type="common">Southern green stink bug</name>
    <name type="synonym">Cimex viridulus</name>
    <dbReference type="NCBI Taxonomy" id="85310"/>
    <lineage>
        <taxon>Eukaryota</taxon>
        <taxon>Metazoa</taxon>
        <taxon>Ecdysozoa</taxon>
        <taxon>Arthropoda</taxon>
        <taxon>Hexapoda</taxon>
        <taxon>Insecta</taxon>
        <taxon>Pterygota</taxon>
        <taxon>Neoptera</taxon>
        <taxon>Paraneoptera</taxon>
        <taxon>Hemiptera</taxon>
        <taxon>Heteroptera</taxon>
        <taxon>Panheteroptera</taxon>
        <taxon>Pentatomomorpha</taxon>
        <taxon>Pentatomoidea</taxon>
        <taxon>Pentatomidae</taxon>
        <taxon>Pentatominae</taxon>
        <taxon>Nezara</taxon>
    </lineage>
</organism>
<dbReference type="InterPro" id="IPR050271">
    <property type="entry name" value="UDP-glycosyltransferase"/>
</dbReference>
<evidence type="ECO:0000256" key="3">
    <source>
        <dbReference type="ARBA" id="ARBA00022679"/>
    </source>
</evidence>
<dbReference type="OrthoDB" id="5835829at2759"/>
<dbReference type="PANTHER" id="PTHR48043">
    <property type="entry name" value="EG:EG0003.4 PROTEIN-RELATED"/>
    <property type="match status" value="1"/>
</dbReference>
<dbReference type="Pfam" id="PF00201">
    <property type="entry name" value="UDPGT"/>
    <property type="match status" value="1"/>
</dbReference>
<dbReference type="SUPFAM" id="SSF53756">
    <property type="entry name" value="UDP-Glycosyltransferase/glycogen phosphorylase"/>
    <property type="match status" value="1"/>
</dbReference>
<dbReference type="Gene3D" id="3.40.50.2000">
    <property type="entry name" value="Glycogen Phosphorylase B"/>
    <property type="match status" value="2"/>
</dbReference>
<accession>A0A9P0HAR6</accession>
<keyword evidence="2" id="KW-0328">Glycosyltransferase</keyword>
<dbReference type="Proteomes" id="UP001152798">
    <property type="component" value="Chromosome 4"/>
</dbReference>
<comment type="similarity">
    <text evidence="1">Belongs to the UDP-glycosyltransferase family.</text>
</comment>
<keyword evidence="5" id="KW-0732">Signal</keyword>
<keyword evidence="4" id="KW-1133">Transmembrane helix</keyword>
<evidence type="ECO:0008006" key="8">
    <source>
        <dbReference type="Google" id="ProtNLM"/>
    </source>
</evidence>
<feature type="transmembrane region" description="Helical" evidence="4">
    <location>
        <begin position="469"/>
        <end position="495"/>
    </location>
</feature>
<sequence>MKAILLILSVLPAVLKAANILIVAPMPFYSHTNTFIPVYKELAARGHNITMVSPFPQKLDVPNWRNIALNGSRQSERSIKEMINTNAYRFYSALYSLCNYVLDIALDDEDLHNFLDNDNTKYDLLIMEPYFCQEPFITLGHKFNVPVIAVHAMSLTPWYSFLTGNEVSLHLQPNLRSQYKNRMTFFERLDNFFINLFEMGVGYFHYIPHQQYLMDKFFKYPGSENRPPILNMLRNVSLILADYHMSVGYSEPLLPNTIPVGGLSLKIGDELPKDLNNVFENSKDGVIYLNFGSVLNSRNMPEGVFETVLAAMGKIDYPVLMRWDVEDVPNKPKNVILRKWYPQPAILAHPKLRIFITHAGLHSLTEAVYRGVPVLCIPVFADQKYDSRFAEQAGLGITIFLDELTNDRIINSVLTIIQDPSYKENALIRSKVVQDRQNTAMESAIYWIEYVIRHNGANHLKPARIELSLYQVLGLDIFLFLLTIALLPIILLSLLRRVKIPKTKKD</sequence>
<feature type="chain" id="PRO_5040498896" description="UDP-glucuronosyltransferase" evidence="5">
    <location>
        <begin position="18"/>
        <end position="506"/>
    </location>
</feature>